<evidence type="ECO:0000256" key="1">
    <source>
        <dbReference type="ARBA" id="ARBA00022737"/>
    </source>
</evidence>
<accession>A0A238XJL4</accession>
<dbReference type="InterPro" id="IPR056823">
    <property type="entry name" value="TEN-like_YD-shell"/>
</dbReference>
<dbReference type="PANTHER" id="PTHR32305:SF17">
    <property type="entry name" value="TRNA NUCLEASE WAPA"/>
    <property type="match status" value="1"/>
</dbReference>
<reference evidence="3 4" key="1">
    <citation type="submission" date="2017-06" db="EMBL/GenBank/DDBJ databases">
        <authorList>
            <person name="Kim H.J."/>
            <person name="Triplett B.A."/>
        </authorList>
    </citation>
    <scope>NUCLEOTIDE SEQUENCE [LARGE SCALE GENOMIC DNA]</scope>
    <source>
        <strain evidence="3 4">DSM 43151</strain>
    </source>
</reference>
<dbReference type="NCBIfam" id="TIGR03696">
    <property type="entry name" value="Rhs_assc_core"/>
    <property type="match status" value="1"/>
</dbReference>
<dbReference type="Gene3D" id="2.180.10.10">
    <property type="entry name" value="RHS repeat-associated core"/>
    <property type="match status" value="2"/>
</dbReference>
<protein>
    <submittedName>
        <fullName evidence="3">RHS repeat-associated core domain-containing protein</fullName>
    </submittedName>
</protein>
<evidence type="ECO:0000313" key="3">
    <source>
        <dbReference type="EMBL" id="SNR59185.1"/>
    </source>
</evidence>
<evidence type="ECO:0000259" key="2">
    <source>
        <dbReference type="Pfam" id="PF25023"/>
    </source>
</evidence>
<feature type="domain" description="Teneurin-like YD-shell" evidence="2">
    <location>
        <begin position="1655"/>
        <end position="1707"/>
    </location>
</feature>
<organism evidence="3 4">
    <name type="scientific">Actinoplanes regularis</name>
    <dbReference type="NCBI Taxonomy" id="52697"/>
    <lineage>
        <taxon>Bacteria</taxon>
        <taxon>Bacillati</taxon>
        <taxon>Actinomycetota</taxon>
        <taxon>Actinomycetes</taxon>
        <taxon>Micromonosporales</taxon>
        <taxon>Micromonosporaceae</taxon>
        <taxon>Actinoplanes</taxon>
    </lineage>
</organism>
<dbReference type="InterPro" id="IPR050708">
    <property type="entry name" value="T6SS_VgrG/RHS"/>
</dbReference>
<dbReference type="Pfam" id="PF25023">
    <property type="entry name" value="TEN_YD-shell"/>
    <property type="match status" value="1"/>
</dbReference>
<dbReference type="Proteomes" id="UP000198415">
    <property type="component" value="Unassembled WGS sequence"/>
</dbReference>
<sequence>MPSRAARVEVFDQARSRALGVDGVVLKVDAKQNSEQPQRLAMTVGYENVANMYGGDYGARLTLVRLPGCAEGGAACTERKSVTASNDAQAKTVTADVTAAAGDLFALEAEDSSSQGDYAATSLSPSSQWSVSANSGAFAWSYPFTVPPVPGGLKPTVTINYSSQAVDGRTSASNNQSSWIGEGFSYDPGYIERRYRPCSEDGHKDVSDLCYARNAVSISIAGQSGELVQDDESGEWRVAKDDGSKIEYLSDKSIANGDDNGEYWRVTSGDGTQYWFGRNRLPGWTDGKTETQSTWTVPVYGDDDKEPCKADTFADSVCDQAWRWNLDYVVDPHGNAMSFFYEKEKNAYALAGKTDVVGRAYDRGGYLKYIDYGQRAGAVYSAGLAPARVAFTPKERCIVSDAACAANKLTADTATNWPDTPFDRNCAVGTKCKKEQKSPSFWSRVRLQEVTTQIKASATTYEDVQKWTITHSFTDNGDGSYSLWPYQITHTGLAGDDITLPTTDLGPMLLANRIDDRGNKPDGFSPLVRPRLATIDTESGGHTFVDYADPDCSPTDVPAVGKSTRRCFPVKWNPPGYEEPITDWFYKYVVEETKVSDPTGGGDQMVVHYDYVGDAGWHYSAADGVTADKFRTWSDWRGYQHVKITSGDGAVMPARSDVFYLRGLDGDKNPDGGTYDVSVTDSTDKKYTDRDEYSGLLLETIVYDGADIVSKKITEPWAAEVATDQYATGTEKYTWGSLRAWVARTSVTRGYVATPEGWRTMRSTETFDPKAGRVTQFDDQGDTSIADDDRCTTTKYADNTEKWMRTYISEVVVVAAACGADYDPATRTVSATQTYYDQSTVLGELTGAGNTTRTDRLEEHTASGSKFMTASTAAFDDYGRVKAATDAEGKTTTTTYTTTNGLTTRIDTENALKQGTTWVRYAPQWGLPIEQVDLNGKTNVHAYDSLGRIIKVWLPDRRSTNSPSLVYTYVYSKDKASFVRTDKITNSGSYRSEYQIYDALMRTRQKQTVGPDGGRLVNDVFYNGSGAVRRSTDPYYTTGKPDGVLLDENTIRTGDTDGATNVVYDGANRVTAEIFTVAGDERWRTVTRHLGDRVEVDPPQGGTPTTTFQDVRGNTTEVRNYRNAARTNGYDRIRYEYSVQGQVTKVTDQAGNKYEHFYDLLGRQKRTIDPDAGTTEYRYDKMGRITWVKDGRGQRMTTTYDALGRRTATYEGDDDKGTKLLAWTWDRYYKGQLSYSQRFDGANAYSIIFPTRDDMYRPTVTRYSIPTSEDKLAGTYSFTTTYNPDGTVQANGMPAAGDLPAETVVSKYDDNQRRTTVTGTLGTGASIPYVTSTLYSYTGQVQKISMSMGTDTVAELTSKWERGTGRLKTATTKARRAGVLEESTSLSYTYDDSGNVLSLADAPATGQHDVQCFSYDLLGRLTDAWASGTTATNPCASTPEEGATFDGPAPYWQSYTYDAAGSRRTEILHAVSGGANIERTYRYPDANTDQPKTLASIDTKIGNVVTTQRFEYDDAGNTIARAGATAEQALTWNAEGRVAEINEGTKRTTFQYDADGGRILRKDPDATTLYLPGTELRLDAKTKAITGTRTLDLGSGAKAVRTVKGVNFMTDNHQGTAITTIDGQTGATERRYFTPFGAPRGTGTAGATSWPDEKSFVGGTADPSTGLVHLGAREYDPVIGRFISPDPIVDYTDPQQMHGYSYANNNPTTLTDPTGLRPDLPGDQGVKIMNQQAAIRANTTRGKNNTPAHDTATALRIRNLKLNEARFRAQNGNQPLRVSSDYADHMGGGADIICWNCKTGEVWVWEVKPDNYYGQTQGPKDVDKHIENVKSDPRAANKLVIRGPLGAFIPPTDFGEDMSSSRNVVEVNSYEAGVELYKVHRYENRKSVPREYKEAWEEAKEIVDDFWEDEKAGYPESTVEVRSLGAVKEQTNWWAVTGIVAGVVVVGTGVTACVLSVVCAATVGGAAVVTSVFVAEDWALAG</sequence>
<dbReference type="InterPro" id="IPR022385">
    <property type="entry name" value="Rhs_assc_core"/>
</dbReference>
<dbReference type="PANTHER" id="PTHR32305">
    <property type="match status" value="1"/>
</dbReference>
<dbReference type="NCBIfam" id="TIGR01643">
    <property type="entry name" value="YD_repeat_2x"/>
    <property type="match status" value="2"/>
</dbReference>
<dbReference type="EMBL" id="FZNR01000003">
    <property type="protein sequence ID" value="SNR59185.1"/>
    <property type="molecule type" value="Genomic_DNA"/>
</dbReference>
<keyword evidence="4" id="KW-1185">Reference proteome</keyword>
<gene>
    <name evidence="3" type="ORF">SAMN06264365_103521</name>
</gene>
<name>A0A238XJL4_9ACTN</name>
<evidence type="ECO:0000313" key="4">
    <source>
        <dbReference type="Proteomes" id="UP000198415"/>
    </source>
</evidence>
<dbReference type="InterPro" id="IPR006530">
    <property type="entry name" value="YD"/>
</dbReference>
<proteinExistence type="predicted"/>
<keyword evidence="1" id="KW-0677">Repeat</keyword>